<dbReference type="Pfam" id="PF00515">
    <property type="entry name" value="TPR_1"/>
    <property type="match status" value="1"/>
</dbReference>
<sequence length="527" mass="61875">MGKYCPFLKKSENEYVECLTDDCFLYLKNSENCILNEYNLNTDEKMTELTDIIKENNKQKEQLIKKIGSILNKSSNSLFKYLENIENGKLLVNQLDNIYESLKNVNNKELISVQENNIKTLNENFNELIGKIDNFKNKSPEIEKIYTEIKNLNVKENLEELFQLHKRFIDKIYNLTKKKLENLEKTNTKQTKEIISLKKILEKLSDNLHNNQELFPKLVDNVKRIKDEVAEFKKTFTSLKNQNKDKNNDIINNILDLKELQKKTLEAQNSHKILPELQKLNEKFDSFNHKFDKLLNIQQELIEKISNNGSKQDKIAGSVSNINDKILEIEDNQSIFMNNIKDKIDEIKDITQLQKNYIEEENEAIKFKKSKEINEIGLKYLFEGSYEEAINKFKDAIKLNPELWSAYNNLGLAFSYRGENEKAKSVFENLIEKNPDFPEAHYNLGKIFAEDKIYENSLKYLNKSIEMKPQFAKAYKSIGDIYEEKNMIEKAINNWKKALQINPTLDDLKDKLKKYDEFPSNDSKKDG</sequence>
<dbReference type="InterPro" id="IPR011990">
    <property type="entry name" value="TPR-like_helical_dom_sf"/>
</dbReference>
<accession>A0A5D0MLF9</accession>
<feature type="repeat" description="TPR" evidence="1">
    <location>
        <begin position="370"/>
        <end position="403"/>
    </location>
</feature>
<reference evidence="3" key="1">
    <citation type="submission" date="2019-08" db="EMBL/GenBank/DDBJ databases">
        <title>Genomic characterization of a novel candidate phylum (ARYD3) from a high temperature, high salinity tertiary oil reservoir in north central Oklahoma, USA.</title>
        <authorList>
            <person name="Youssef N.H."/>
            <person name="Yadav A."/>
            <person name="Elshahed M.S."/>
        </authorList>
    </citation>
    <scope>NUCLEOTIDE SEQUENCE [LARGE SCALE GENOMIC DNA]</scope>
    <source>
        <strain evidence="3">ARYD3</strain>
    </source>
</reference>
<dbReference type="Proteomes" id="UP000324143">
    <property type="component" value="Unassembled WGS sequence"/>
</dbReference>
<dbReference type="SUPFAM" id="SSF48452">
    <property type="entry name" value="TPR-like"/>
    <property type="match status" value="2"/>
</dbReference>
<dbReference type="Pfam" id="PF13414">
    <property type="entry name" value="TPR_11"/>
    <property type="match status" value="1"/>
</dbReference>
<organism evidence="3 4">
    <name type="scientific">Candidatus Mcinerneyibacterium aminivorans</name>
    <dbReference type="NCBI Taxonomy" id="2703815"/>
    <lineage>
        <taxon>Bacteria</taxon>
        <taxon>Candidatus Macinerneyibacteriota</taxon>
        <taxon>Candidatus Mcinerneyibacteria</taxon>
        <taxon>Candidatus Mcinerneyibacteriales</taxon>
        <taxon>Candidatus Mcinerneyibacteriaceae</taxon>
        <taxon>Candidatus Mcinerneyibacterium</taxon>
    </lineage>
</organism>
<comment type="caution">
    <text evidence="3">The sequence shown here is derived from an EMBL/GenBank/DDBJ whole genome shotgun (WGS) entry which is preliminary data.</text>
</comment>
<dbReference type="AlphaFoldDB" id="A0A5D0MLF9"/>
<dbReference type="PROSITE" id="PS50293">
    <property type="entry name" value="TPR_REGION"/>
    <property type="match status" value="2"/>
</dbReference>
<feature type="repeat" description="TPR" evidence="1">
    <location>
        <begin position="404"/>
        <end position="437"/>
    </location>
</feature>
<dbReference type="PANTHER" id="PTHR44809:SF1">
    <property type="entry name" value="PROTEIN O-MANNOSYL-TRANSFERASE TMTC1"/>
    <property type="match status" value="1"/>
</dbReference>
<dbReference type="Pfam" id="PF13181">
    <property type="entry name" value="TPR_8"/>
    <property type="match status" value="1"/>
</dbReference>
<dbReference type="InterPro" id="IPR052943">
    <property type="entry name" value="TMTC_O-mannosyl-trnsfr"/>
</dbReference>
<dbReference type="EMBL" id="VSIX01000035">
    <property type="protein sequence ID" value="TYB31399.1"/>
    <property type="molecule type" value="Genomic_DNA"/>
</dbReference>
<protein>
    <submittedName>
        <fullName evidence="3">Tetratricopeptide repeat protein</fullName>
    </submittedName>
</protein>
<keyword evidence="2" id="KW-0175">Coiled coil</keyword>
<dbReference type="SMART" id="SM00028">
    <property type="entry name" value="TPR"/>
    <property type="match status" value="4"/>
</dbReference>
<dbReference type="InterPro" id="IPR019734">
    <property type="entry name" value="TPR_rpt"/>
</dbReference>
<feature type="coiled-coil region" evidence="2">
    <location>
        <begin position="173"/>
        <end position="242"/>
    </location>
</feature>
<keyword evidence="4" id="KW-1185">Reference proteome</keyword>
<feature type="coiled-coil region" evidence="2">
    <location>
        <begin position="111"/>
        <end position="138"/>
    </location>
</feature>
<feature type="repeat" description="TPR" evidence="1">
    <location>
        <begin position="472"/>
        <end position="505"/>
    </location>
</feature>
<dbReference type="PANTHER" id="PTHR44809">
    <property type="match status" value="1"/>
</dbReference>
<evidence type="ECO:0000313" key="4">
    <source>
        <dbReference type="Proteomes" id="UP000324143"/>
    </source>
</evidence>
<evidence type="ECO:0000256" key="2">
    <source>
        <dbReference type="SAM" id="Coils"/>
    </source>
</evidence>
<keyword evidence="1" id="KW-0802">TPR repeat</keyword>
<gene>
    <name evidence="3" type="ORF">FXF47_04475</name>
</gene>
<evidence type="ECO:0000313" key="3">
    <source>
        <dbReference type="EMBL" id="TYB31399.1"/>
    </source>
</evidence>
<proteinExistence type="predicted"/>
<dbReference type="PROSITE" id="PS50005">
    <property type="entry name" value="TPR"/>
    <property type="match status" value="4"/>
</dbReference>
<evidence type="ECO:0000256" key="1">
    <source>
        <dbReference type="PROSITE-ProRule" id="PRU00339"/>
    </source>
</evidence>
<name>A0A5D0MLF9_9BACT</name>
<dbReference type="Gene3D" id="1.25.40.10">
    <property type="entry name" value="Tetratricopeptide repeat domain"/>
    <property type="match status" value="2"/>
</dbReference>
<feature type="repeat" description="TPR" evidence="1">
    <location>
        <begin position="438"/>
        <end position="471"/>
    </location>
</feature>